<comment type="function">
    <text evidence="9">Catalyzes the reduction of the glycolytic intermediate dihydroxyacetone phosphate (DHAP) to sn-glycerol 3-phosphate (G3P), the key precursor for phospholipid synthesis.</text>
</comment>
<dbReference type="GO" id="GO:0005829">
    <property type="term" value="C:cytosol"/>
    <property type="evidence" value="ECO:0007669"/>
    <property type="project" value="TreeGrafter"/>
</dbReference>
<evidence type="ECO:0000313" key="18">
    <source>
        <dbReference type="Proteomes" id="UP000532440"/>
    </source>
</evidence>
<evidence type="ECO:0000259" key="16">
    <source>
        <dbReference type="Pfam" id="PF07479"/>
    </source>
</evidence>
<feature type="binding site" evidence="9">
    <location>
        <position position="256"/>
    </location>
    <ligand>
        <name>sn-glycerol 3-phosphate</name>
        <dbReference type="ChEBI" id="CHEBI:57597"/>
    </ligand>
</feature>
<evidence type="ECO:0000256" key="9">
    <source>
        <dbReference type="HAMAP-Rule" id="MF_00394"/>
    </source>
</evidence>
<dbReference type="InterPro" id="IPR008927">
    <property type="entry name" value="6-PGluconate_DH-like_C_sf"/>
</dbReference>
<feature type="active site" description="Proton acceptor" evidence="9 10">
    <location>
        <position position="203"/>
    </location>
</feature>
<evidence type="ECO:0000256" key="3">
    <source>
        <dbReference type="ARBA" id="ARBA00022857"/>
    </source>
</evidence>
<dbReference type="GO" id="GO:0005975">
    <property type="term" value="P:carbohydrate metabolic process"/>
    <property type="evidence" value="ECO:0007669"/>
    <property type="project" value="InterPro"/>
</dbReference>
<dbReference type="InterPro" id="IPR013328">
    <property type="entry name" value="6PGD_dom2"/>
</dbReference>
<keyword evidence="2 9" id="KW-0444">Lipid biosynthesis</keyword>
<dbReference type="EC" id="1.1.1.94" evidence="9"/>
<comment type="caution">
    <text evidence="17">The sequence shown here is derived from an EMBL/GenBank/DDBJ whole genome shotgun (WGS) entry which is preliminary data.</text>
</comment>
<keyword evidence="3 9" id="KW-0521">NADP</keyword>
<feature type="binding site" evidence="11">
    <location>
        <begin position="267"/>
        <end position="268"/>
    </location>
    <ligand>
        <name>substrate</name>
    </ligand>
</feature>
<dbReference type="GO" id="GO:0006650">
    <property type="term" value="P:glycerophospholipid metabolic process"/>
    <property type="evidence" value="ECO:0007669"/>
    <property type="project" value="UniProtKB-UniRule"/>
</dbReference>
<keyword evidence="5 9" id="KW-0520">NAD</keyword>
<evidence type="ECO:0000256" key="11">
    <source>
        <dbReference type="PIRSR" id="PIRSR000114-2"/>
    </source>
</evidence>
<keyword evidence="9" id="KW-0963">Cytoplasm</keyword>
<keyword evidence="18" id="KW-1185">Reference proteome</keyword>
<dbReference type="Gene3D" id="3.40.50.720">
    <property type="entry name" value="NAD(P)-binding Rossmann-like Domain"/>
    <property type="match status" value="1"/>
</dbReference>
<dbReference type="InterPro" id="IPR036291">
    <property type="entry name" value="NAD(P)-bd_dom_sf"/>
</dbReference>
<protein>
    <recommendedName>
        <fullName evidence="9">Glycerol-3-phosphate dehydrogenase [NAD(P)+]</fullName>
        <ecNumber evidence="9">1.1.1.94</ecNumber>
    </recommendedName>
    <alternativeName>
        <fullName evidence="9">NAD(P)(+)-dependent glycerol-3-phosphate dehydrogenase</fullName>
    </alternativeName>
    <alternativeName>
        <fullName evidence="9">NAD(P)H-dependent dihydroxyacetone-phosphate reductase</fullName>
    </alternativeName>
</protein>
<evidence type="ECO:0000256" key="10">
    <source>
        <dbReference type="PIRSR" id="PIRSR000114-1"/>
    </source>
</evidence>
<keyword evidence="6 9" id="KW-0443">Lipid metabolism</keyword>
<reference evidence="17 18" key="1">
    <citation type="submission" date="2020-08" db="EMBL/GenBank/DDBJ databases">
        <title>Genomic Encyclopedia of Type Strains, Phase IV (KMG-IV): sequencing the most valuable type-strain genomes for metagenomic binning, comparative biology and taxonomic classification.</title>
        <authorList>
            <person name="Goeker M."/>
        </authorList>
    </citation>
    <scope>NUCLEOTIDE SEQUENCE [LARGE SCALE GENOMIC DNA]</scope>
    <source>
        <strain evidence="17 18">DSM 29781</strain>
    </source>
</reference>
<evidence type="ECO:0000256" key="2">
    <source>
        <dbReference type="ARBA" id="ARBA00022516"/>
    </source>
</evidence>
<dbReference type="PRINTS" id="PR00077">
    <property type="entry name" value="GPDHDRGNASE"/>
</dbReference>
<keyword evidence="8 9" id="KW-1208">Phospholipid metabolism</keyword>
<feature type="binding site" evidence="12">
    <location>
        <position position="152"/>
    </location>
    <ligand>
        <name>NAD(+)</name>
        <dbReference type="ChEBI" id="CHEBI:57540"/>
    </ligand>
</feature>
<evidence type="ECO:0000256" key="13">
    <source>
        <dbReference type="RuleBase" id="RU000437"/>
    </source>
</evidence>
<name>A0A7W8MAI1_9BURK</name>
<keyword evidence="4 9" id="KW-0560">Oxidoreductase</keyword>
<dbReference type="FunFam" id="1.10.1040.10:FF:000001">
    <property type="entry name" value="Glycerol-3-phosphate dehydrogenase [NAD(P)+]"/>
    <property type="match status" value="1"/>
</dbReference>
<dbReference type="EMBL" id="JACHGB010000006">
    <property type="protein sequence ID" value="MBB5273164.1"/>
    <property type="molecule type" value="Genomic_DNA"/>
</dbReference>
<feature type="binding site" evidence="9">
    <location>
        <position position="152"/>
    </location>
    <ligand>
        <name>NADPH</name>
        <dbReference type="ChEBI" id="CHEBI:57783"/>
    </ligand>
</feature>
<proteinExistence type="inferred from homology"/>
<evidence type="ECO:0000259" key="15">
    <source>
        <dbReference type="Pfam" id="PF01210"/>
    </source>
</evidence>
<feature type="binding site" evidence="9">
    <location>
        <position position="291"/>
    </location>
    <ligand>
        <name>NADPH</name>
        <dbReference type="ChEBI" id="CHEBI:57783"/>
    </ligand>
</feature>
<comment type="caution">
    <text evidence="9">Lacks conserved residue(s) required for the propagation of feature annotation.</text>
</comment>
<evidence type="ECO:0000256" key="14">
    <source>
        <dbReference type="RuleBase" id="RU000439"/>
    </source>
</evidence>
<evidence type="ECO:0000256" key="6">
    <source>
        <dbReference type="ARBA" id="ARBA00023098"/>
    </source>
</evidence>
<feature type="binding site" evidence="9">
    <location>
        <position position="36"/>
    </location>
    <ligand>
        <name>NADPH</name>
        <dbReference type="ChEBI" id="CHEBI:57783"/>
    </ligand>
</feature>
<feature type="binding site" evidence="9">
    <location>
        <position position="268"/>
    </location>
    <ligand>
        <name>sn-glycerol 3-phosphate</name>
        <dbReference type="ChEBI" id="CHEBI:57597"/>
    </ligand>
</feature>
<feature type="binding site" evidence="11">
    <location>
        <position position="120"/>
    </location>
    <ligand>
        <name>substrate</name>
    </ligand>
</feature>
<comment type="pathway">
    <text evidence="9">Membrane lipid metabolism; glycerophospholipid metabolism.</text>
</comment>
<gene>
    <name evidence="9" type="primary">gpsA</name>
    <name evidence="17" type="ORF">HNQ70_003192</name>
</gene>
<feature type="binding site" evidence="9">
    <location>
        <position position="293"/>
    </location>
    <ligand>
        <name>NADPH</name>
        <dbReference type="ChEBI" id="CHEBI:57783"/>
    </ligand>
</feature>
<keyword evidence="7 9" id="KW-0594">Phospholipid biosynthesis</keyword>
<dbReference type="GO" id="GO:0008654">
    <property type="term" value="P:phospholipid biosynthetic process"/>
    <property type="evidence" value="ECO:0007669"/>
    <property type="project" value="UniProtKB-KW"/>
</dbReference>
<feature type="binding site" evidence="12">
    <location>
        <position position="267"/>
    </location>
    <ligand>
        <name>NAD(+)</name>
        <dbReference type="ChEBI" id="CHEBI:57540"/>
    </ligand>
</feature>
<feature type="binding site" evidence="12">
    <location>
        <begin position="13"/>
        <end position="18"/>
    </location>
    <ligand>
        <name>NAD(+)</name>
        <dbReference type="ChEBI" id="CHEBI:57540"/>
    </ligand>
</feature>
<evidence type="ECO:0000256" key="12">
    <source>
        <dbReference type="PIRSR" id="PIRSR000114-3"/>
    </source>
</evidence>
<feature type="binding site" evidence="9">
    <location>
        <position position="148"/>
    </location>
    <ligand>
        <name>sn-glycerol 3-phosphate</name>
        <dbReference type="ChEBI" id="CHEBI:57597"/>
    </ligand>
</feature>
<dbReference type="NCBIfam" id="NF000940">
    <property type="entry name" value="PRK00094.1-2"/>
    <property type="match status" value="1"/>
</dbReference>
<dbReference type="SUPFAM" id="SSF48179">
    <property type="entry name" value="6-phosphogluconate dehydrogenase C-terminal domain-like"/>
    <property type="match status" value="1"/>
</dbReference>
<dbReference type="PANTHER" id="PTHR11728:SF1">
    <property type="entry name" value="GLYCEROL-3-PHOSPHATE DEHYDROGENASE [NAD(+)] 2, CHLOROPLASTIC"/>
    <property type="match status" value="1"/>
</dbReference>
<evidence type="ECO:0000256" key="4">
    <source>
        <dbReference type="ARBA" id="ARBA00023002"/>
    </source>
</evidence>
<dbReference type="Pfam" id="PF01210">
    <property type="entry name" value="NAD_Gly3P_dh_N"/>
    <property type="match status" value="1"/>
</dbReference>
<evidence type="ECO:0000256" key="8">
    <source>
        <dbReference type="ARBA" id="ARBA00023264"/>
    </source>
</evidence>
<feature type="domain" description="Glycerol-3-phosphate dehydrogenase NAD-dependent N-terminal" evidence="15">
    <location>
        <begin position="9"/>
        <end position="172"/>
    </location>
</feature>
<dbReference type="Gene3D" id="1.10.1040.10">
    <property type="entry name" value="N-(1-d-carboxylethyl)-l-norvaline Dehydrogenase, domain 2"/>
    <property type="match status" value="1"/>
</dbReference>
<comment type="catalytic activity">
    <reaction evidence="9">
        <text>sn-glycerol 3-phosphate + NAD(+) = dihydroxyacetone phosphate + NADH + H(+)</text>
        <dbReference type="Rhea" id="RHEA:11092"/>
        <dbReference type="ChEBI" id="CHEBI:15378"/>
        <dbReference type="ChEBI" id="CHEBI:57540"/>
        <dbReference type="ChEBI" id="CHEBI:57597"/>
        <dbReference type="ChEBI" id="CHEBI:57642"/>
        <dbReference type="ChEBI" id="CHEBI:57945"/>
        <dbReference type="EC" id="1.1.1.94"/>
    </reaction>
</comment>
<dbReference type="SUPFAM" id="SSF51735">
    <property type="entry name" value="NAD(P)-binding Rossmann-fold domains"/>
    <property type="match status" value="1"/>
</dbReference>
<feature type="binding site" evidence="9">
    <location>
        <position position="120"/>
    </location>
    <ligand>
        <name>NADPH</name>
        <dbReference type="ChEBI" id="CHEBI:57783"/>
    </ligand>
</feature>
<dbReference type="GO" id="GO:0047952">
    <property type="term" value="F:glycerol-3-phosphate dehydrogenase [NAD(P)+] activity"/>
    <property type="evidence" value="ECO:0007669"/>
    <property type="project" value="UniProtKB-UniRule"/>
</dbReference>
<feature type="binding site" evidence="9">
    <location>
        <position position="203"/>
    </location>
    <ligand>
        <name>sn-glycerol 3-phosphate</name>
        <dbReference type="ChEBI" id="CHEBI:57597"/>
    </ligand>
</feature>
<feature type="binding site" evidence="9">
    <location>
        <position position="120"/>
    </location>
    <ligand>
        <name>sn-glycerol 3-phosphate</name>
        <dbReference type="ChEBI" id="CHEBI:57597"/>
    </ligand>
</feature>
<keyword evidence="9" id="KW-0547">Nucleotide-binding</keyword>
<feature type="binding site" evidence="9">
    <location>
        <position position="53"/>
    </location>
    <ligand>
        <name>NADPH</name>
        <dbReference type="ChEBI" id="CHEBI:57783"/>
    </ligand>
</feature>
<feature type="binding site" evidence="9">
    <location>
        <position position="267"/>
    </location>
    <ligand>
        <name>sn-glycerol 3-phosphate</name>
        <dbReference type="ChEBI" id="CHEBI:57597"/>
    </ligand>
</feature>
<accession>A0A7W8MAI1</accession>
<feature type="binding site" evidence="9">
    <location>
        <position position="150"/>
    </location>
    <ligand>
        <name>sn-glycerol 3-phosphate</name>
        <dbReference type="ChEBI" id="CHEBI:57597"/>
    </ligand>
</feature>
<dbReference type="PROSITE" id="PS00957">
    <property type="entry name" value="NAD_G3PDH"/>
    <property type="match status" value="1"/>
</dbReference>
<dbReference type="AlphaFoldDB" id="A0A7W8MAI1"/>
<dbReference type="PANTHER" id="PTHR11728">
    <property type="entry name" value="GLYCEROL-3-PHOSPHATE DEHYDROGENASE"/>
    <property type="match status" value="1"/>
</dbReference>
<dbReference type="InterPro" id="IPR006109">
    <property type="entry name" value="G3P_DH_NAD-dep_C"/>
</dbReference>
<comment type="similarity">
    <text evidence="1 9 13">Belongs to the NAD-dependent glycerol-3-phosphate dehydrogenase family.</text>
</comment>
<dbReference type="InterPro" id="IPR011128">
    <property type="entry name" value="G3P_DH_NAD-dep_N"/>
</dbReference>
<evidence type="ECO:0000256" key="1">
    <source>
        <dbReference type="ARBA" id="ARBA00011009"/>
    </source>
</evidence>
<comment type="subcellular location">
    <subcellularLocation>
        <location evidence="9">Cytoplasm</location>
    </subcellularLocation>
</comment>
<evidence type="ECO:0000256" key="5">
    <source>
        <dbReference type="ARBA" id="ARBA00023027"/>
    </source>
</evidence>
<comment type="catalytic activity">
    <reaction evidence="9 14">
        <text>sn-glycerol 3-phosphate + NADP(+) = dihydroxyacetone phosphate + NADPH + H(+)</text>
        <dbReference type="Rhea" id="RHEA:11096"/>
        <dbReference type="ChEBI" id="CHEBI:15378"/>
        <dbReference type="ChEBI" id="CHEBI:57597"/>
        <dbReference type="ChEBI" id="CHEBI:57642"/>
        <dbReference type="ChEBI" id="CHEBI:57783"/>
        <dbReference type="ChEBI" id="CHEBI:58349"/>
        <dbReference type="EC" id="1.1.1.94"/>
    </reaction>
</comment>
<dbReference type="GO" id="GO:0051287">
    <property type="term" value="F:NAD binding"/>
    <property type="evidence" value="ECO:0007669"/>
    <property type="project" value="InterPro"/>
</dbReference>
<dbReference type="HAMAP" id="MF_00394">
    <property type="entry name" value="NAD_Glyc3P_dehydrog"/>
    <property type="match status" value="1"/>
</dbReference>
<dbReference type="GO" id="GO:0046167">
    <property type="term" value="P:glycerol-3-phosphate biosynthetic process"/>
    <property type="evidence" value="ECO:0007669"/>
    <property type="project" value="UniProtKB-UniRule"/>
</dbReference>
<dbReference type="GO" id="GO:0046168">
    <property type="term" value="P:glycerol-3-phosphate catabolic process"/>
    <property type="evidence" value="ECO:0007669"/>
    <property type="project" value="InterPro"/>
</dbReference>
<evidence type="ECO:0000313" key="17">
    <source>
        <dbReference type="EMBL" id="MBB5273164.1"/>
    </source>
</evidence>
<dbReference type="InterPro" id="IPR006168">
    <property type="entry name" value="G3P_DH_NAD-dep"/>
</dbReference>
<dbReference type="UniPathway" id="UPA00940"/>
<feature type="binding site" evidence="9">
    <location>
        <position position="267"/>
    </location>
    <ligand>
        <name>NADPH</name>
        <dbReference type="ChEBI" id="CHEBI:57783"/>
    </ligand>
</feature>
<dbReference type="PIRSF" id="PIRSF000114">
    <property type="entry name" value="Glycerol-3-P_dh"/>
    <property type="match status" value="1"/>
</dbReference>
<dbReference type="NCBIfam" id="NF000942">
    <property type="entry name" value="PRK00094.1-4"/>
    <property type="match status" value="1"/>
</dbReference>
<sequence>MSAVSSMRVAILGAGAWGTAVAVHAAARHQVMLWTRDPAHAVAMREARRNARYLPEARLPDAVEPVHELGAALRWVRDGAEGGLVVLATSVAGLRPTARALAGLAGAGADARTPVIWLCKGLERDSGLLPHQVVTAEAPGLACGVLSGPSFAQEVAAGLPVALTVASDDERVCRVSVEALHHSAARIYRSDDVVGVEIGGALKNVMAIAAGICDGLSLGQNARAALITRGLAEIGRFGIALGAQPETFHGLTGLGDLVLTCTGDLSRNRRVGLGLAAGKPLAQVVGELGHVAEGVACAHVVHRRAGELGVDVPIVSAVHAVLEGELDAREAVLSLLSRGPKREN</sequence>
<organism evidence="17 18">
    <name type="scientific">Quisquiliibacterium transsilvanicum</name>
    <dbReference type="NCBI Taxonomy" id="1549638"/>
    <lineage>
        <taxon>Bacteria</taxon>
        <taxon>Pseudomonadati</taxon>
        <taxon>Pseudomonadota</taxon>
        <taxon>Betaproteobacteria</taxon>
        <taxon>Burkholderiales</taxon>
        <taxon>Burkholderiaceae</taxon>
        <taxon>Quisquiliibacterium</taxon>
    </lineage>
</organism>
<feature type="binding site" evidence="9">
    <location>
        <position position="266"/>
    </location>
    <ligand>
        <name>sn-glycerol 3-phosphate</name>
        <dbReference type="ChEBI" id="CHEBI:57597"/>
    </ligand>
</feature>
<feature type="binding site" evidence="9">
    <location>
        <position position="17"/>
    </location>
    <ligand>
        <name>NADPH</name>
        <dbReference type="ChEBI" id="CHEBI:57783"/>
    </ligand>
</feature>
<dbReference type="Pfam" id="PF07479">
    <property type="entry name" value="NAD_Gly3P_dh_C"/>
    <property type="match status" value="1"/>
</dbReference>
<evidence type="ECO:0000256" key="7">
    <source>
        <dbReference type="ARBA" id="ARBA00023209"/>
    </source>
</evidence>
<dbReference type="Proteomes" id="UP000532440">
    <property type="component" value="Unassembled WGS sequence"/>
</dbReference>
<feature type="domain" description="Glycerol-3-phosphate dehydrogenase NAD-dependent C-terminal" evidence="16">
    <location>
        <begin position="192"/>
        <end position="332"/>
    </location>
</feature>